<sequence length="65" mass="7575">MEDYINTLPESQRNNSQKNLIIGFLKDVFEQAFYLEDEDTGERTPVPSFNLYRIPYLNVSIVSDS</sequence>
<dbReference type="EMBL" id="SCLC01000428">
    <property type="protein sequence ID" value="MBF4436869.1"/>
    <property type="molecule type" value="Genomic_DNA"/>
</dbReference>
<gene>
    <name evidence="1" type="ORF">ERJ77_20740</name>
</gene>
<feature type="non-terminal residue" evidence="1">
    <location>
        <position position="65"/>
    </location>
</feature>
<dbReference type="Proteomes" id="UP000786185">
    <property type="component" value="Unassembled WGS sequence"/>
</dbReference>
<organism evidence="1 2">
    <name type="scientific">Vibrio anguillarum</name>
    <name type="common">Listonella anguillarum</name>
    <dbReference type="NCBI Taxonomy" id="55601"/>
    <lineage>
        <taxon>Bacteria</taxon>
        <taxon>Pseudomonadati</taxon>
        <taxon>Pseudomonadota</taxon>
        <taxon>Gammaproteobacteria</taxon>
        <taxon>Vibrionales</taxon>
        <taxon>Vibrionaceae</taxon>
        <taxon>Vibrio</taxon>
    </lineage>
</organism>
<accession>A0AAW4BHI9</accession>
<dbReference type="AlphaFoldDB" id="A0AAW4BHI9"/>
<evidence type="ECO:0000313" key="1">
    <source>
        <dbReference type="EMBL" id="MBF4436869.1"/>
    </source>
</evidence>
<evidence type="ECO:0000313" key="2">
    <source>
        <dbReference type="Proteomes" id="UP000786185"/>
    </source>
</evidence>
<proteinExistence type="predicted"/>
<reference evidence="1" key="1">
    <citation type="journal article" date="2021" name="PeerJ">
        <title>Analysis of 44 Vibrio anguillarum genomes reveals high genetic diversity.</title>
        <authorList>
            <person name="Hansen M.J."/>
            <person name="Dalsgaard I."/>
        </authorList>
    </citation>
    <scope>NUCLEOTIDE SEQUENCE</scope>
    <source>
        <strain evidence="1">850617-1/1</strain>
    </source>
</reference>
<protein>
    <submittedName>
        <fullName evidence="1">Uncharacterized protein</fullName>
    </submittedName>
</protein>
<name>A0AAW4BHI9_VIBAN</name>
<comment type="caution">
    <text evidence="1">The sequence shown here is derived from an EMBL/GenBank/DDBJ whole genome shotgun (WGS) entry which is preliminary data.</text>
</comment>